<name>A0A9D1LJP2_9FIRM</name>
<organism evidence="2 3">
    <name type="scientific">Candidatus Egerieicola faecale</name>
    <dbReference type="NCBI Taxonomy" id="2840774"/>
    <lineage>
        <taxon>Bacteria</taxon>
        <taxon>Bacillati</taxon>
        <taxon>Bacillota</taxon>
        <taxon>Clostridia</taxon>
        <taxon>Eubacteriales</taxon>
        <taxon>Oscillospiraceae</taxon>
        <taxon>Oscillospiraceae incertae sedis</taxon>
        <taxon>Candidatus Egerieicola</taxon>
    </lineage>
</organism>
<dbReference type="Gene3D" id="1.10.1660.10">
    <property type="match status" value="1"/>
</dbReference>
<proteinExistence type="predicted"/>
<dbReference type="InterPro" id="IPR009061">
    <property type="entry name" value="DNA-bd_dom_put_sf"/>
</dbReference>
<dbReference type="AlphaFoldDB" id="A0A9D1LJP2"/>
<protein>
    <submittedName>
        <fullName evidence="2">MerR family transcriptional regulator</fullName>
    </submittedName>
</protein>
<evidence type="ECO:0000259" key="1">
    <source>
        <dbReference type="Pfam" id="PF13411"/>
    </source>
</evidence>
<gene>
    <name evidence="2" type="ORF">IAD19_06890</name>
</gene>
<reference evidence="2" key="1">
    <citation type="submission" date="2020-10" db="EMBL/GenBank/DDBJ databases">
        <authorList>
            <person name="Gilroy R."/>
        </authorList>
    </citation>
    <scope>NUCLEOTIDE SEQUENCE</scope>
    <source>
        <strain evidence="2">4509</strain>
    </source>
</reference>
<reference evidence="2" key="2">
    <citation type="journal article" date="2021" name="PeerJ">
        <title>Extensive microbial diversity within the chicken gut microbiome revealed by metagenomics and culture.</title>
        <authorList>
            <person name="Gilroy R."/>
            <person name="Ravi A."/>
            <person name="Getino M."/>
            <person name="Pursley I."/>
            <person name="Horton D.L."/>
            <person name="Alikhan N.F."/>
            <person name="Baker D."/>
            <person name="Gharbi K."/>
            <person name="Hall N."/>
            <person name="Watson M."/>
            <person name="Adriaenssens E.M."/>
            <person name="Foster-Nyarko E."/>
            <person name="Jarju S."/>
            <person name="Secka A."/>
            <person name="Antonio M."/>
            <person name="Oren A."/>
            <person name="Chaudhuri R.R."/>
            <person name="La Ragione R."/>
            <person name="Hildebrand F."/>
            <person name="Pallen M.J."/>
        </authorList>
    </citation>
    <scope>NUCLEOTIDE SEQUENCE</scope>
    <source>
        <strain evidence="2">4509</strain>
    </source>
</reference>
<feature type="domain" description="HTH merR-type" evidence="1">
    <location>
        <begin position="1"/>
        <end position="60"/>
    </location>
</feature>
<dbReference type="SUPFAM" id="SSF46955">
    <property type="entry name" value="Putative DNA-binding domain"/>
    <property type="match status" value="1"/>
</dbReference>
<dbReference type="EMBL" id="DVMX01000133">
    <property type="protein sequence ID" value="HIU42264.1"/>
    <property type="molecule type" value="Genomic_DNA"/>
</dbReference>
<dbReference type="InterPro" id="IPR000551">
    <property type="entry name" value="MerR-type_HTH_dom"/>
</dbReference>
<accession>A0A9D1LJP2</accession>
<evidence type="ECO:0000313" key="3">
    <source>
        <dbReference type="Proteomes" id="UP000824082"/>
    </source>
</evidence>
<dbReference type="Proteomes" id="UP000824082">
    <property type="component" value="Unassembled WGS sequence"/>
</dbReference>
<dbReference type="GO" id="GO:0006355">
    <property type="term" value="P:regulation of DNA-templated transcription"/>
    <property type="evidence" value="ECO:0007669"/>
    <property type="project" value="InterPro"/>
</dbReference>
<dbReference type="Pfam" id="PF13411">
    <property type="entry name" value="MerR_1"/>
    <property type="match status" value="1"/>
</dbReference>
<evidence type="ECO:0000313" key="2">
    <source>
        <dbReference type="EMBL" id="HIU42264.1"/>
    </source>
</evidence>
<dbReference type="GO" id="GO:0003677">
    <property type="term" value="F:DNA binding"/>
    <property type="evidence" value="ECO:0007669"/>
    <property type="project" value="InterPro"/>
</dbReference>
<sequence length="112" mass="13423">MTREEAVRRYQIPLAVLRKYEAWGMQQCKTQYDNRDLERLSLITALEDLGFSSAEAKEYLLLWEREGTESQQLEILEAKRKAALNEIHRREEQLCRLDCLRHSLRKKQQETK</sequence>
<comment type="caution">
    <text evidence="2">The sequence shown here is derived from an EMBL/GenBank/DDBJ whole genome shotgun (WGS) entry which is preliminary data.</text>
</comment>